<dbReference type="Proteomes" id="UP000076842">
    <property type="component" value="Unassembled WGS sequence"/>
</dbReference>
<organism evidence="1 2">
    <name type="scientific">Calocera cornea HHB12733</name>
    <dbReference type="NCBI Taxonomy" id="1353952"/>
    <lineage>
        <taxon>Eukaryota</taxon>
        <taxon>Fungi</taxon>
        <taxon>Dikarya</taxon>
        <taxon>Basidiomycota</taxon>
        <taxon>Agaricomycotina</taxon>
        <taxon>Dacrymycetes</taxon>
        <taxon>Dacrymycetales</taxon>
        <taxon>Dacrymycetaceae</taxon>
        <taxon>Calocera</taxon>
    </lineage>
</organism>
<accession>A0A165G5V2</accession>
<dbReference type="InParanoid" id="A0A165G5V2"/>
<gene>
    <name evidence="1" type="ORF">CALCODRAFT_495874</name>
</gene>
<dbReference type="EMBL" id="KV423960">
    <property type="protein sequence ID" value="KZT57636.1"/>
    <property type="molecule type" value="Genomic_DNA"/>
</dbReference>
<sequence>MLHRRALASPCRSVAQACDLLLELTDACLGFPFLLRSLSFILLVSPRILGALIILTCLPACAGRAVYSGSTIAAGK</sequence>
<protein>
    <submittedName>
        <fullName evidence="1">Uncharacterized protein</fullName>
    </submittedName>
</protein>
<name>A0A165G5V2_9BASI</name>
<reference evidence="1 2" key="1">
    <citation type="journal article" date="2016" name="Mol. Biol. Evol.">
        <title>Comparative Genomics of Early-Diverging Mushroom-Forming Fungi Provides Insights into the Origins of Lignocellulose Decay Capabilities.</title>
        <authorList>
            <person name="Nagy L.G."/>
            <person name="Riley R."/>
            <person name="Tritt A."/>
            <person name="Adam C."/>
            <person name="Daum C."/>
            <person name="Floudas D."/>
            <person name="Sun H."/>
            <person name="Yadav J.S."/>
            <person name="Pangilinan J."/>
            <person name="Larsson K.H."/>
            <person name="Matsuura K."/>
            <person name="Barry K."/>
            <person name="Labutti K."/>
            <person name="Kuo R."/>
            <person name="Ohm R.A."/>
            <person name="Bhattacharya S.S."/>
            <person name="Shirouzu T."/>
            <person name="Yoshinaga Y."/>
            <person name="Martin F.M."/>
            <person name="Grigoriev I.V."/>
            <person name="Hibbett D.S."/>
        </authorList>
    </citation>
    <scope>NUCLEOTIDE SEQUENCE [LARGE SCALE GENOMIC DNA]</scope>
    <source>
        <strain evidence="1 2">HHB12733</strain>
    </source>
</reference>
<evidence type="ECO:0000313" key="2">
    <source>
        <dbReference type="Proteomes" id="UP000076842"/>
    </source>
</evidence>
<evidence type="ECO:0000313" key="1">
    <source>
        <dbReference type="EMBL" id="KZT57636.1"/>
    </source>
</evidence>
<dbReference type="AlphaFoldDB" id="A0A165G5V2"/>
<proteinExistence type="predicted"/>
<keyword evidence="2" id="KW-1185">Reference proteome</keyword>